<evidence type="ECO:0000256" key="6">
    <source>
        <dbReference type="ARBA" id="ARBA00022918"/>
    </source>
</evidence>
<evidence type="ECO:0000256" key="7">
    <source>
        <dbReference type="ARBA" id="ARBA00023118"/>
    </source>
</evidence>
<sequence>MDKTKPFDISKRVVWKAYKQVKANKGAAGIDDETIAKFEEKLKDNLYKLWNRMSSGSYFPPPVKAVEIPKKNGGVRILGIPTVADRIAQMVAKRYFEPDVEPYFHKDSYGYRPKKSAIDAVSVTRRRCWRYDWLLEFDIKGLFDNISHELLMRAVRKHTDNKWVILYIERWLKAPFETEDGRAIERSSGTPQGGVVSPLLSNLFLHYVFDKWMERNRPQNPWVRYADDGVAHCRTKVEAEELLIQLQMRFRQCGLELHPDKTKIVYCKDDDRRGENPVQKFDFLGYTFRPRRSKNRYGKFFINFTPGVSRKACKAM</sequence>
<keyword evidence="7" id="KW-0051">Antiviral defense</keyword>
<dbReference type="Pfam" id="PF00078">
    <property type="entry name" value="RVT_1"/>
    <property type="match status" value="1"/>
</dbReference>
<dbReference type="AlphaFoldDB" id="A0A948RUL7"/>
<keyword evidence="2 11" id="KW-0808">Transferase</keyword>
<dbReference type="EC" id="2.7.7.49" evidence="1"/>
<comment type="caution">
    <text evidence="11">The sequence shown here is derived from an EMBL/GenBank/DDBJ whole genome shotgun (WGS) entry which is preliminary data.</text>
</comment>
<organism evidence="11 12">
    <name type="scientific">Eiseniibacteriota bacterium</name>
    <dbReference type="NCBI Taxonomy" id="2212470"/>
    <lineage>
        <taxon>Bacteria</taxon>
        <taxon>Candidatus Eiseniibacteriota</taxon>
    </lineage>
</organism>
<dbReference type="SUPFAM" id="SSF56672">
    <property type="entry name" value="DNA/RNA polymerases"/>
    <property type="match status" value="1"/>
</dbReference>
<dbReference type="PANTHER" id="PTHR34047:SF3">
    <property type="entry name" value="BLR2052 PROTEIN"/>
    <property type="match status" value="1"/>
</dbReference>
<keyword evidence="6 11" id="KW-0695">RNA-directed DNA polymerase</keyword>
<evidence type="ECO:0000256" key="1">
    <source>
        <dbReference type="ARBA" id="ARBA00012493"/>
    </source>
</evidence>
<keyword evidence="4" id="KW-0479">Metal-binding</keyword>
<dbReference type="GO" id="GO:0003723">
    <property type="term" value="F:RNA binding"/>
    <property type="evidence" value="ECO:0007669"/>
    <property type="project" value="InterPro"/>
</dbReference>
<dbReference type="CDD" id="cd01651">
    <property type="entry name" value="RT_G2_intron"/>
    <property type="match status" value="1"/>
</dbReference>
<evidence type="ECO:0000256" key="4">
    <source>
        <dbReference type="ARBA" id="ARBA00022723"/>
    </source>
</evidence>
<reference evidence="11" key="1">
    <citation type="submission" date="2021-05" db="EMBL/GenBank/DDBJ databases">
        <title>Energy efficiency and biological interactions define the core microbiome of deep oligotrophic groundwater.</title>
        <authorList>
            <person name="Mehrshad M."/>
            <person name="Lopez-Fernandez M."/>
            <person name="Bell E."/>
            <person name="Bernier-Latmani R."/>
            <person name="Bertilsson S."/>
            <person name="Dopson M."/>
        </authorList>
    </citation>
    <scope>NUCLEOTIDE SEQUENCE</scope>
    <source>
        <strain evidence="11">Modern_marine.mb.64</strain>
    </source>
</reference>
<dbReference type="PROSITE" id="PS50878">
    <property type="entry name" value="RT_POL"/>
    <property type="match status" value="1"/>
</dbReference>
<dbReference type="InterPro" id="IPR051083">
    <property type="entry name" value="GrpII_Intron_Splice-Mob/Def"/>
</dbReference>
<feature type="domain" description="Reverse transcriptase" evidence="10">
    <location>
        <begin position="49"/>
        <end position="288"/>
    </location>
</feature>
<feature type="non-terminal residue" evidence="11">
    <location>
        <position position="316"/>
    </location>
</feature>
<dbReference type="InterPro" id="IPR000123">
    <property type="entry name" value="Reverse_transcriptase_msDNA"/>
</dbReference>
<name>A0A948RUL7_UNCEI</name>
<gene>
    <name evidence="11" type="primary">ltrA</name>
    <name evidence="11" type="ORF">KJ970_10300</name>
</gene>
<comment type="similarity">
    <text evidence="8">Belongs to the bacterial reverse transcriptase family.</text>
</comment>
<comment type="catalytic activity">
    <reaction evidence="9">
        <text>DNA(n) + a 2'-deoxyribonucleoside 5'-triphosphate = DNA(n+1) + diphosphate</text>
        <dbReference type="Rhea" id="RHEA:22508"/>
        <dbReference type="Rhea" id="RHEA-COMP:17339"/>
        <dbReference type="Rhea" id="RHEA-COMP:17340"/>
        <dbReference type="ChEBI" id="CHEBI:33019"/>
        <dbReference type="ChEBI" id="CHEBI:61560"/>
        <dbReference type="ChEBI" id="CHEBI:173112"/>
        <dbReference type="EC" id="2.7.7.49"/>
    </reaction>
</comment>
<dbReference type="GO" id="GO:0046872">
    <property type="term" value="F:metal ion binding"/>
    <property type="evidence" value="ECO:0007669"/>
    <property type="project" value="UniProtKB-KW"/>
</dbReference>
<dbReference type="Proteomes" id="UP000777784">
    <property type="component" value="Unassembled WGS sequence"/>
</dbReference>
<dbReference type="PANTHER" id="PTHR34047">
    <property type="entry name" value="NUCLEAR INTRON MATURASE 1, MITOCHONDRIAL-RELATED"/>
    <property type="match status" value="1"/>
</dbReference>
<accession>A0A948RUL7</accession>
<evidence type="ECO:0000259" key="10">
    <source>
        <dbReference type="PROSITE" id="PS50878"/>
    </source>
</evidence>
<dbReference type="GO" id="GO:0051607">
    <property type="term" value="P:defense response to virus"/>
    <property type="evidence" value="ECO:0007669"/>
    <property type="project" value="UniProtKB-KW"/>
</dbReference>
<dbReference type="InterPro" id="IPR000477">
    <property type="entry name" value="RT_dom"/>
</dbReference>
<dbReference type="PRINTS" id="PR00866">
    <property type="entry name" value="RNADNAPOLMS"/>
</dbReference>
<evidence type="ECO:0000256" key="3">
    <source>
        <dbReference type="ARBA" id="ARBA00022695"/>
    </source>
</evidence>
<evidence type="ECO:0000256" key="9">
    <source>
        <dbReference type="ARBA" id="ARBA00048173"/>
    </source>
</evidence>
<dbReference type="EMBL" id="JAHJDP010000054">
    <property type="protein sequence ID" value="MBU2691308.1"/>
    <property type="molecule type" value="Genomic_DNA"/>
</dbReference>
<dbReference type="NCBIfam" id="TIGR04416">
    <property type="entry name" value="group_II_RT_mat"/>
    <property type="match status" value="1"/>
</dbReference>
<evidence type="ECO:0000256" key="8">
    <source>
        <dbReference type="ARBA" id="ARBA00034120"/>
    </source>
</evidence>
<evidence type="ECO:0000313" key="11">
    <source>
        <dbReference type="EMBL" id="MBU2691308.1"/>
    </source>
</evidence>
<dbReference type="GO" id="GO:0003964">
    <property type="term" value="F:RNA-directed DNA polymerase activity"/>
    <property type="evidence" value="ECO:0007669"/>
    <property type="project" value="UniProtKB-KW"/>
</dbReference>
<proteinExistence type="inferred from homology"/>
<protein>
    <recommendedName>
        <fullName evidence="1">RNA-directed DNA polymerase</fullName>
        <ecNumber evidence="1">2.7.7.49</ecNumber>
    </recommendedName>
</protein>
<evidence type="ECO:0000256" key="5">
    <source>
        <dbReference type="ARBA" id="ARBA00022842"/>
    </source>
</evidence>
<dbReference type="InterPro" id="IPR030931">
    <property type="entry name" value="Group_II_RT_mat"/>
</dbReference>
<evidence type="ECO:0000256" key="2">
    <source>
        <dbReference type="ARBA" id="ARBA00022679"/>
    </source>
</evidence>
<keyword evidence="3 11" id="KW-0548">Nucleotidyltransferase</keyword>
<dbReference type="InterPro" id="IPR043502">
    <property type="entry name" value="DNA/RNA_pol_sf"/>
</dbReference>
<evidence type="ECO:0000313" key="12">
    <source>
        <dbReference type="Proteomes" id="UP000777784"/>
    </source>
</evidence>
<keyword evidence="5" id="KW-0460">Magnesium</keyword>